<dbReference type="Proteomes" id="UP001291653">
    <property type="component" value="Plasmid pYSPA8-1"/>
</dbReference>
<dbReference type="RefSeq" id="WP_323451945.1">
    <property type="nucleotide sequence ID" value="NZ_LC735414.1"/>
</dbReference>
<geneLocation type="plasmid" evidence="1 2">
    <name>pYSPA8-1</name>
</geneLocation>
<name>A0AA86J3L8_9ACTN</name>
<sequence>MNTPTSLTGVAVPLNADLALLIQSLESMRDAVIKLSTTRQRPPEAADDIRYAGLAAETAAVLLHAALNRDTDHTTVAGVATVLRGNACHLTTRLAHALTSSDTPTSP</sequence>
<keyword evidence="1" id="KW-0614">Plasmid</keyword>
<dbReference type="EMBL" id="LC735414">
    <property type="protein sequence ID" value="BDT39462.1"/>
    <property type="molecule type" value="Genomic_DNA"/>
</dbReference>
<keyword evidence="2" id="KW-1185">Reference proteome</keyword>
<organism evidence="1 2">
    <name type="scientific">Streptomyces yaizuensis</name>
    <dbReference type="NCBI Taxonomy" id="2989713"/>
    <lineage>
        <taxon>Bacteria</taxon>
        <taxon>Bacillati</taxon>
        <taxon>Actinomycetota</taxon>
        <taxon>Actinomycetes</taxon>
        <taxon>Kitasatosporales</taxon>
        <taxon>Streptomycetaceae</taxon>
        <taxon>Streptomyces</taxon>
    </lineage>
</organism>
<proteinExistence type="predicted"/>
<evidence type="ECO:0000313" key="1">
    <source>
        <dbReference type="EMBL" id="BDT39462.1"/>
    </source>
</evidence>
<reference evidence="1 2" key="1">
    <citation type="submission" date="2022-10" db="EMBL/GenBank/DDBJ databases">
        <title>Draft genome sequence of Streptomyces sp. YSPA8.</title>
        <authorList>
            <person name="Moriuchi R."/>
            <person name="Dohra H."/>
            <person name="Yamamura H."/>
            <person name="Kodani S."/>
        </authorList>
    </citation>
    <scope>NUCLEOTIDE SEQUENCE [LARGE SCALE GENOMIC DNA]</scope>
    <source>
        <strain evidence="1 2">YSPA8</strain>
        <plasmid evidence="1 2">pYSPA8-1</plasmid>
    </source>
</reference>
<gene>
    <name evidence="1" type="ORF">SYYSPA8_36720</name>
</gene>
<accession>A0AA86J3L8</accession>
<evidence type="ECO:0000313" key="2">
    <source>
        <dbReference type="Proteomes" id="UP001291653"/>
    </source>
</evidence>
<dbReference type="AlphaFoldDB" id="A0AA86J3L8"/>
<protein>
    <submittedName>
        <fullName evidence="1">Uncharacterized protein</fullName>
    </submittedName>
</protein>